<reference evidence="1 2" key="1">
    <citation type="journal article" date="2015" name="Nature">
        <title>rRNA introns, odd ribosomes, and small enigmatic genomes across a large radiation of phyla.</title>
        <authorList>
            <person name="Brown C.T."/>
            <person name="Hug L.A."/>
            <person name="Thomas B.C."/>
            <person name="Sharon I."/>
            <person name="Castelle C.J."/>
            <person name="Singh A."/>
            <person name="Wilkins M.J."/>
            <person name="Williams K.H."/>
            <person name="Banfield J.F."/>
        </authorList>
    </citation>
    <scope>NUCLEOTIDE SEQUENCE [LARGE SCALE GENOMIC DNA]</scope>
</reference>
<dbReference type="AlphaFoldDB" id="A0A0G0K6H0"/>
<evidence type="ECO:0000313" key="1">
    <source>
        <dbReference type="EMBL" id="KKQ74427.1"/>
    </source>
</evidence>
<dbReference type="EMBL" id="LBUZ01000032">
    <property type="protein sequence ID" value="KKQ74427.1"/>
    <property type="molecule type" value="Genomic_DNA"/>
</dbReference>
<dbReference type="Proteomes" id="UP000034181">
    <property type="component" value="Unassembled WGS sequence"/>
</dbReference>
<evidence type="ECO:0000313" key="2">
    <source>
        <dbReference type="Proteomes" id="UP000034181"/>
    </source>
</evidence>
<sequence>MHPKFKDVFESICKQLEAEPKVQNLATPGHCRMWAKAALDFIDKIKTNLSAQIVAEAREAHVHQGLSHTFIRIEIRIGEFAESYLIDGTGVLDEPPYFGLESSAPLHFGNSRPDPMNLYRKQRNKEEGMIARIIREAFSGKTVQEALGFLLKVDREEIIETDLPTGEIRSLFEITPDTNRVISPRASEIRVALFEFILLERGDDLKYLTMPRPERRFPEEDVTD</sequence>
<protein>
    <submittedName>
        <fullName evidence="1">Uncharacterized protein</fullName>
    </submittedName>
</protein>
<accession>A0A0G0K6H0</accession>
<proteinExistence type="predicted"/>
<gene>
    <name evidence="1" type="ORF">US96_C0032G0006</name>
</gene>
<organism evidence="1 2">
    <name type="scientific">Candidatus Woesebacteria bacterium GW2011_GWB1_38_5b</name>
    <dbReference type="NCBI Taxonomy" id="1618569"/>
    <lineage>
        <taxon>Bacteria</taxon>
        <taxon>Candidatus Woeseibacteriota</taxon>
    </lineage>
</organism>
<name>A0A0G0K6H0_9BACT</name>
<comment type="caution">
    <text evidence="1">The sequence shown here is derived from an EMBL/GenBank/DDBJ whole genome shotgun (WGS) entry which is preliminary data.</text>
</comment>